<accession>A0A6C2CAI6</accession>
<protein>
    <submittedName>
        <fullName evidence="1">Uncharacterized protein</fullName>
    </submittedName>
</protein>
<evidence type="ECO:0000313" key="1">
    <source>
        <dbReference type="EMBL" id="TYC50562.1"/>
    </source>
</evidence>
<proteinExistence type="predicted"/>
<comment type="caution">
    <text evidence="1">The sequence shown here is derived from an EMBL/GenBank/DDBJ whole genome shotgun (WGS) entry which is preliminary data.</text>
</comment>
<dbReference type="Proteomes" id="UP000371977">
    <property type="component" value="Unassembled WGS sequence"/>
</dbReference>
<gene>
    <name evidence="1" type="ORF">ESZ50_02515</name>
</gene>
<dbReference type="EMBL" id="SDGZ01000008">
    <property type="protein sequence ID" value="TYC50562.1"/>
    <property type="molecule type" value="Genomic_DNA"/>
</dbReference>
<reference evidence="1 2" key="1">
    <citation type="submission" date="2019-01" db="EMBL/GenBank/DDBJ databases">
        <title>Weissella sp. nov., a novel lactic acid bacterium isolated from animal feces.</title>
        <authorList>
            <person name="Wang L.-T."/>
        </authorList>
    </citation>
    <scope>NUCLEOTIDE SEQUENCE [LARGE SCALE GENOMIC DNA]</scope>
    <source>
        <strain evidence="1 2">8H-2</strain>
    </source>
</reference>
<dbReference type="RefSeq" id="WP_187387526.1">
    <property type="nucleotide sequence ID" value="NZ_SDGZ01000008.1"/>
</dbReference>
<organism evidence="1 2">
    <name type="scientific">Weissella muntiaci</name>
    <dbReference type="NCBI Taxonomy" id="2508881"/>
    <lineage>
        <taxon>Bacteria</taxon>
        <taxon>Bacillati</taxon>
        <taxon>Bacillota</taxon>
        <taxon>Bacilli</taxon>
        <taxon>Lactobacillales</taxon>
        <taxon>Lactobacillaceae</taxon>
        <taxon>Weissella</taxon>
    </lineage>
</organism>
<evidence type="ECO:0000313" key="2">
    <source>
        <dbReference type="Proteomes" id="UP000371977"/>
    </source>
</evidence>
<name>A0A6C2CAI6_9LACO</name>
<dbReference type="AlphaFoldDB" id="A0A6C2CAI6"/>
<keyword evidence="2" id="KW-1185">Reference proteome</keyword>
<sequence>MKTNLYQAEVSLSDIKRSVSSRRYMLVFVSHGKKVGLFIFKRDWLLNEDEWGMFKSDLREKSVTK</sequence>